<evidence type="ECO:0000256" key="1">
    <source>
        <dbReference type="ARBA" id="ARBA00004613"/>
    </source>
</evidence>
<dbReference type="InterPro" id="IPR029034">
    <property type="entry name" value="Cystine-knot_cytokine"/>
</dbReference>
<evidence type="ECO:0000313" key="12">
    <source>
        <dbReference type="EMBL" id="KAK2152799.1"/>
    </source>
</evidence>
<dbReference type="FunFam" id="2.10.90.10:FF:000001">
    <property type="entry name" value="Bone morphogenetic protein 4"/>
    <property type="match status" value="1"/>
</dbReference>
<comment type="subcellular location">
    <subcellularLocation>
        <location evidence="1">Secreted</location>
    </subcellularLocation>
</comment>
<dbReference type="EMBL" id="JAODUP010000317">
    <property type="protein sequence ID" value="KAK2152799.1"/>
    <property type="molecule type" value="Genomic_DNA"/>
</dbReference>
<evidence type="ECO:0000256" key="4">
    <source>
        <dbReference type="ARBA" id="ARBA00022729"/>
    </source>
</evidence>
<feature type="domain" description="TGF-beta family profile" evidence="11">
    <location>
        <begin position="307"/>
        <end position="423"/>
    </location>
</feature>
<evidence type="ECO:0000256" key="6">
    <source>
        <dbReference type="ARBA" id="ARBA00023157"/>
    </source>
</evidence>
<dbReference type="PROSITE" id="PS00250">
    <property type="entry name" value="TGF_BETA_1"/>
    <property type="match status" value="1"/>
</dbReference>
<dbReference type="AlphaFoldDB" id="A0AAD9N3E0"/>
<evidence type="ECO:0000313" key="13">
    <source>
        <dbReference type="Proteomes" id="UP001208570"/>
    </source>
</evidence>
<dbReference type="GO" id="GO:0005125">
    <property type="term" value="F:cytokine activity"/>
    <property type="evidence" value="ECO:0007669"/>
    <property type="project" value="TreeGrafter"/>
</dbReference>
<dbReference type="InterPro" id="IPR001839">
    <property type="entry name" value="TGF-b_C"/>
</dbReference>
<feature type="compositionally biased region" description="Basic and acidic residues" evidence="9">
    <location>
        <begin position="60"/>
        <end position="72"/>
    </location>
</feature>
<keyword evidence="5 8" id="KW-0339">Growth factor</keyword>
<evidence type="ECO:0000256" key="3">
    <source>
        <dbReference type="ARBA" id="ARBA00022525"/>
    </source>
</evidence>
<evidence type="ECO:0000256" key="10">
    <source>
        <dbReference type="SAM" id="SignalP"/>
    </source>
</evidence>
<feature type="region of interest" description="Disordered" evidence="9">
    <location>
        <begin position="44"/>
        <end position="72"/>
    </location>
</feature>
<dbReference type="PRINTS" id="PR00669">
    <property type="entry name" value="INHIBINA"/>
</dbReference>
<evidence type="ECO:0000256" key="2">
    <source>
        <dbReference type="ARBA" id="ARBA00006656"/>
    </source>
</evidence>
<evidence type="ECO:0000259" key="11">
    <source>
        <dbReference type="PROSITE" id="PS51362"/>
    </source>
</evidence>
<name>A0AAD9N3E0_9ANNE</name>
<organism evidence="12 13">
    <name type="scientific">Paralvinella palmiformis</name>
    <dbReference type="NCBI Taxonomy" id="53620"/>
    <lineage>
        <taxon>Eukaryota</taxon>
        <taxon>Metazoa</taxon>
        <taxon>Spiralia</taxon>
        <taxon>Lophotrochozoa</taxon>
        <taxon>Annelida</taxon>
        <taxon>Polychaeta</taxon>
        <taxon>Sedentaria</taxon>
        <taxon>Canalipalpata</taxon>
        <taxon>Terebellida</taxon>
        <taxon>Terebelliformia</taxon>
        <taxon>Alvinellidae</taxon>
        <taxon>Paralvinella</taxon>
    </lineage>
</organism>
<keyword evidence="6" id="KW-1015">Disulfide bond</keyword>
<evidence type="ECO:0000256" key="8">
    <source>
        <dbReference type="RuleBase" id="RU000354"/>
    </source>
</evidence>
<dbReference type="GO" id="GO:0005615">
    <property type="term" value="C:extracellular space"/>
    <property type="evidence" value="ECO:0007669"/>
    <property type="project" value="TreeGrafter"/>
</dbReference>
<comment type="caution">
    <text evidence="12">The sequence shown here is derived from an EMBL/GenBank/DDBJ whole genome shotgun (WGS) entry which is preliminary data.</text>
</comment>
<proteinExistence type="inferred from homology"/>
<dbReference type="PANTHER" id="PTHR11848">
    <property type="entry name" value="TGF-BETA FAMILY"/>
    <property type="match status" value="1"/>
</dbReference>
<dbReference type="Pfam" id="PF00019">
    <property type="entry name" value="TGF_beta"/>
    <property type="match status" value="1"/>
</dbReference>
<dbReference type="GO" id="GO:0008083">
    <property type="term" value="F:growth factor activity"/>
    <property type="evidence" value="ECO:0007669"/>
    <property type="project" value="UniProtKB-KW"/>
</dbReference>
<gene>
    <name evidence="12" type="ORF">LSH36_317g00006</name>
</gene>
<dbReference type="InterPro" id="IPR015615">
    <property type="entry name" value="TGF-beta-rel"/>
</dbReference>
<evidence type="ECO:0000256" key="9">
    <source>
        <dbReference type="SAM" id="MobiDB-lite"/>
    </source>
</evidence>
<dbReference type="PROSITE" id="PS51362">
    <property type="entry name" value="TGF_BETA_2"/>
    <property type="match status" value="1"/>
</dbReference>
<accession>A0AAD9N3E0</accession>
<evidence type="ECO:0000256" key="7">
    <source>
        <dbReference type="ARBA" id="ARBA00023180"/>
    </source>
</evidence>
<dbReference type="Proteomes" id="UP001208570">
    <property type="component" value="Unassembled WGS sequence"/>
</dbReference>
<keyword evidence="4 10" id="KW-0732">Signal</keyword>
<dbReference type="InterPro" id="IPR017948">
    <property type="entry name" value="TGFb_CS"/>
</dbReference>
<feature type="signal peptide" evidence="10">
    <location>
        <begin position="1"/>
        <end position="18"/>
    </location>
</feature>
<dbReference type="PANTHER" id="PTHR11848:SF302">
    <property type="entry name" value="TGF-BETA FAMILY PROFILE DOMAIN-CONTAINING PROTEIN"/>
    <property type="match status" value="1"/>
</dbReference>
<comment type="similarity">
    <text evidence="2 8">Belongs to the TGF-beta family.</text>
</comment>
<dbReference type="Gene3D" id="2.10.90.10">
    <property type="entry name" value="Cystine-knot cytokines"/>
    <property type="match status" value="1"/>
</dbReference>
<keyword evidence="7" id="KW-0325">Glycoprotein</keyword>
<sequence>MLKWMLTLLAVLCCCSEARKTRHRQPDFIIRDFLAEQNARNIKDEPGEKDFYPLDSPVQSEKDPERDRNDDTKQTVDIMQALKDFGLENVSEDNPAVAYMLEVYRSLESGASIPKAVGHKRIDVAVLRADTIRGLPAKKSIKEDGSIFLTFNLSNIARQEVTKKAELRLRVVSSHTRNQKYRTKVRIFRNGTKIAELKYTVKSQREASTGTDVVDLTPVLQTVIDGGYGRTIIEVKLRRKASHETKQQRRQRRFTAASNNDVDGIRDAILVLFTRDRQFFKKIRDNRLASGLTDASSLRLDSAGGARQKRANQRRERLGARKLCQRYNFTIDFAEIGWDKWIIYPKKYNAFYCMGRCPTPVEKSYEPTNHAILQGLLRMADKTIPRPCCIPTKLRPLSMLYYEYNEIIVRQHKNMIANNCGCR</sequence>
<protein>
    <recommendedName>
        <fullName evidence="11">TGF-beta family profile domain-containing protein</fullName>
    </recommendedName>
</protein>
<evidence type="ECO:0000256" key="5">
    <source>
        <dbReference type="ARBA" id="ARBA00023030"/>
    </source>
</evidence>
<dbReference type="SMART" id="SM00204">
    <property type="entry name" value="TGFB"/>
    <property type="match status" value="1"/>
</dbReference>
<dbReference type="SUPFAM" id="SSF57501">
    <property type="entry name" value="Cystine-knot cytokines"/>
    <property type="match status" value="1"/>
</dbReference>
<feature type="chain" id="PRO_5042127378" description="TGF-beta family profile domain-containing protein" evidence="10">
    <location>
        <begin position="19"/>
        <end position="423"/>
    </location>
</feature>
<keyword evidence="13" id="KW-1185">Reference proteome</keyword>
<reference evidence="12" key="1">
    <citation type="journal article" date="2023" name="Mol. Biol. Evol.">
        <title>Third-Generation Sequencing Reveals the Adaptive Role of the Epigenome in Three Deep-Sea Polychaetes.</title>
        <authorList>
            <person name="Perez M."/>
            <person name="Aroh O."/>
            <person name="Sun Y."/>
            <person name="Lan Y."/>
            <person name="Juniper S.K."/>
            <person name="Young C.R."/>
            <person name="Angers B."/>
            <person name="Qian P.Y."/>
        </authorList>
    </citation>
    <scope>NUCLEOTIDE SEQUENCE</scope>
    <source>
        <strain evidence="12">P08H-3</strain>
    </source>
</reference>
<keyword evidence="3" id="KW-0964">Secreted</keyword>